<reference evidence="6" key="1">
    <citation type="journal article" date="2019" name="Int. J. Syst. Evol. Microbiol.">
        <title>The Global Catalogue of Microorganisms (GCM) 10K type strain sequencing project: providing services to taxonomists for standard genome sequencing and annotation.</title>
        <authorList>
            <consortium name="The Broad Institute Genomics Platform"/>
            <consortium name="The Broad Institute Genome Sequencing Center for Infectious Disease"/>
            <person name="Wu L."/>
            <person name="Ma J."/>
        </authorList>
    </citation>
    <scope>NUCLEOTIDE SEQUENCE [LARGE SCALE GENOMIC DNA]</scope>
    <source>
        <strain evidence="6">NBRC 15640</strain>
    </source>
</reference>
<proteinExistence type="inferred from homology"/>
<dbReference type="InterPro" id="IPR039426">
    <property type="entry name" value="TonB-dep_rcpt-like"/>
</dbReference>
<evidence type="ECO:0000313" key="5">
    <source>
        <dbReference type="EMBL" id="GLQ71245.1"/>
    </source>
</evidence>
<dbReference type="PANTHER" id="PTHR30069">
    <property type="entry name" value="TONB-DEPENDENT OUTER MEMBRANE RECEPTOR"/>
    <property type="match status" value="1"/>
</dbReference>
<accession>A0AAV5NKR6</accession>
<dbReference type="SUPFAM" id="SSF56935">
    <property type="entry name" value="Porins"/>
    <property type="match status" value="1"/>
</dbReference>
<gene>
    <name evidence="5" type="ORF">GCM10007932_06050</name>
</gene>
<dbReference type="GO" id="GO:0009279">
    <property type="term" value="C:cell outer membrane"/>
    <property type="evidence" value="ECO:0007669"/>
    <property type="project" value="UniProtKB-SubCell"/>
</dbReference>
<evidence type="ECO:0000313" key="6">
    <source>
        <dbReference type="Proteomes" id="UP001156690"/>
    </source>
</evidence>
<feature type="signal peptide" evidence="3">
    <location>
        <begin position="1"/>
        <end position="23"/>
    </location>
</feature>
<sequence>MKALSTRLLPYISVAIVSGYATANTKTPEIMVVTGTKTERALLDTPVRTEVITEVDLERNHARSLEEALRFVPGVQLVDRHGKGGKEVILQGVDGQRVLVLVDGLPTSPTSGTATDVSKIAVAGVKQIEIVKGAVSALYGSNAMGGVINIITKRPFNKSNEFKLTLDAGTYGEHNVRDFPINDGHANLYALYSEDNWYLQFVGDSRNMGGVDLDKGTFNFEDYAGSRSNISLTAGLRTSDTGLVEIKPTLYQEDIYRHYETFSPGVGEKQMSKVEKSTRYDLSVRYEDQFADDVLLSAYYMLM</sequence>
<keyword evidence="2" id="KW-0812">Transmembrane</keyword>
<dbReference type="PROSITE" id="PS52016">
    <property type="entry name" value="TONB_DEPENDENT_REC_3"/>
    <property type="match status" value="1"/>
</dbReference>
<evidence type="ECO:0000256" key="1">
    <source>
        <dbReference type="ARBA" id="ARBA00022729"/>
    </source>
</evidence>
<organism evidence="5 6">
    <name type="scientific">Vibrio penaeicida</name>
    <dbReference type="NCBI Taxonomy" id="104609"/>
    <lineage>
        <taxon>Bacteria</taxon>
        <taxon>Pseudomonadati</taxon>
        <taxon>Pseudomonadota</taxon>
        <taxon>Gammaproteobacteria</taxon>
        <taxon>Vibrionales</taxon>
        <taxon>Vibrionaceae</taxon>
        <taxon>Vibrio</taxon>
    </lineage>
</organism>
<keyword evidence="1 3" id="KW-0732">Signal</keyword>
<keyword evidence="2" id="KW-0472">Membrane</keyword>
<dbReference type="InterPro" id="IPR012910">
    <property type="entry name" value="Plug_dom"/>
</dbReference>
<dbReference type="RefSeq" id="WP_126608237.1">
    <property type="nucleotide sequence ID" value="NZ_AP025145.1"/>
</dbReference>
<dbReference type="GO" id="GO:0044718">
    <property type="term" value="P:siderophore transmembrane transport"/>
    <property type="evidence" value="ECO:0007669"/>
    <property type="project" value="TreeGrafter"/>
</dbReference>
<evidence type="ECO:0000256" key="2">
    <source>
        <dbReference type="PROSITE-ProRule" id="PRU01360"/>
    </source>
</evidence>
<dbReference type="InterPro" id="IPR037066">
    <property type="entry name" value="Plug_dom_sf"/>
</dbReference>
<dbReference type="PANTHER" id="PTHR30069:SF29">
    <property type="entry name" value="HEMOGLOBIN AND HEMOGLOBIN-HAPTOGLOBIN-BINDING PROTEIN 1-RELATED"/>
    <property type="match status" value="1"/>
</dbReference>
<dbReference type="Gene3D" id="2.170.130.10">
    <property type="entry name" value="TonB-dependent receptor, plug domain"/>
    <property type="match status" value="1"/>
</dbReference>
<dbReference type="AlphaFoldDB" id="A0AAV5NKR6"/>
<keyword evidence="2" id="KW-0813">Transport</keyword>
<evidence type="ECO:0000256" key="3">
    <source>
        <dbReference type="SAM" id="SignalP"/>
    </source>
</evidence>
<comment type="caution">
    <text evidence="5">The sequence shown here is derived from an EMBL/GenBank/DDBJ whole genome shotgun (WGS) entry which is preliminary data.</text>
</comment>
<feature type="chain" id="PRO_5043977766" description="TonB-dependent receptor plug domain-containing protein" evidence="3">
    <location>
        <begin position="24"/>
        <end position="303"/>
    </location>
</feature>
<name>A0AAV5NKR6_9VIBR</name>
<keyword evidence="2" id="KW-1134">Transmembrane beta strand</keyword>
<evidence type="ECO:0000259" key="4">
    <source>
        <dbReference type="Pfam" id="PF07715"/>
    </source>
</evidence>
<keyword evidence="6" id="KW-1185">Reference proteome</keyword>
<protein>
    <recommendedName>
        <fullName evidence="4">TonB-dependent receptor plug domain-containing protein</fullName>
    </recommendedName>
</protein>
<dbReference type="Pfam" id="PF07715">
    <property type="entry name" value="Plug"/>
    <property type="match status" value="1"/>
</dbReference>
<comment type="similarity">
    <text evidence="2">Belongs to the TonB-dependent receptor family.</text>
</comment>
<feature type="domain" description="TonB-dependent receptor plug" evidence="4">
    <location>
        <begin position="43"/>
        <end position="147"/>
    </location>
</feature>
<dbReference type="GO" id="GO:0015344">
    <property type="term" value="F:siderophore uptake transmembrane transporter activity"/>
    <property type="evidence" value="ECO:0007669"/>
    <property type="project" value="TreeGrafter"/>
</dbReference>
<dbReference type="EMBL" id="BSNX01000004">
    <property type="protein sequence ID" value="GLQ71245.1"/>
    <property type="molecule type" value="Genomic_DNA"/>
</dbReference>
<comment type="subcellular location">
    <subcellularLocation>
        <location evidence="2">Cell outer membrane</location>
        <topology evidence="2">Multi-pass membrane protein</topology>
    </subcellularLocation>
</comment>
<dbReference type="Proteomes" id="UP001156690">
    <property type="component" value="Unassembled WGS sequence"/>
</dbReference>
<keyword evidence="2" id="KW-0998">Cell outer membrane</keyword>